<protein>
    <recommendedName>
        <fullName evidence="1">non-specific serine/threonine protein kinase</fullName>
        <ecNumber evidence="1">2.7.11.1</ecNumber>
    </recommendedName>
</protein>
<keyword evidence="6" id="KW-0067">ATP-binding</keyword>
<evidence type="ECO:0000256" key="5">
    <source>
        <dbReference type="ARBA" id="ARBA00022777"/>
    </source>
</evidence>
<evidence type="ECO:0000259" key="8">
    <source>
        <dbReference type="PROSITE" id="PS50011"/>
    </source>
</evidence>
<dbReference type="SUPFAM" id="SSF56112">
    <property type="entry name" value="Protein kinase-like (PK-like)"/>
    <property type="match status" value="1"/>
</dbReference>
<feature type="region of interest" description="Disordered" evidence="7">
    <location>
        <begin position="98"/>
        <end position="158"/>
    </location>
</feature>
<dbReference type="InterPro" id="IPR000719">
    <property type="entry name" value="Prot_kinase_dom"/>
</dbReference>
<dbReference type="InterPro" id="IPR008271">
    <property type="entry name" value="Ser/Thr_kinase_AS"/>
</dbReference>
<keyword evidence="3 9" id="KW-0808">Transferase</keyword>
<organism evidence="9 10">
    <name type="scientific">Novipirellula aureliae</name>
    <dbReference type="NCBI Taxonomy" id="2527966"/>
    <lineage>
        <taxon>Bacteria</taxon>
        <taxon>Pseudomonadati</taxon>
        <taxon>Planctomycetota</taxon>
        <taxon>Planctomycetia</taxon>
        <taxon>Pirellulales</taxon>
        <taxon>Pirellulaceae</taxon>
        <taxon>Novipirellula</taxon>
    </lineage>
</organism>
<dbReference type="PANTHER" id="PTHR24343">
    <property type="entry name" value="SERINE/THREONINE KINASE"/>
    <property type="match status" value="1"/>
</dbReference>
<evidence type="ECO:0000256" key="7">
    <source>
        <dbReference type="SAM" id="MobiDB-lite"/>
    </source>
</evidence>
<dbReference type="EC" id="2.7.11.1" evidence="1"/>
<reference evidence="9 10" key="1">
    <citation type="submission" date="2019-02" db="EMBL/GenBank/DDBJ databases">
        <title>Deep-cultivation of Planctomycetes and their phenomic and genomic characterization uncovers novel biology.</title>
        <authorList>
            <person name="Wiegand S."/>
            <person name="Jogler M."/>
            <person name="Boedeker C."/>
            <person name="Pinto D."/>
            <person name="Vollmers J."/>
            <person name="Rivas-Marin E."/>
            <person name="Kohn T."/>
            <person name="Peeters S.H."/>
            <person name="Heuer A."/>
            <person name="Rast P."/>
            <person name="Oberbeckmann S."/>
            <person name="Bunk B."/>
            <person name="Jeske O."/>
            <person name="Meyerdierks A."/>
            <person name="Storesund J.E."/>
            <person name="Kallscheuer N."/>
            <person name="Luecker S."/>
            <person name="Lage O.M."/>
            <person name="Pohl T."/>
            <person name="Merkel B.J."/>
            <person name="Hornburger P."/>
            <person name="Mueller R.-W."/>
            <person name="Bruemmer F."/>
            <person name="Labrenz M."/>
            <person name="Spormann A.M."/>
            <person name="Op Den Camp H."/>
            <person name="Overmann J."/>
            <person name="Amann R."/>
            <person name="Jetten M.S.M."/>
            <person name="Mascher T."/>
            <person name="Medema M.H."/>
            <person name="Devos D.P."/>
            <person name="Kaster A.-K."/>
            <person name="Ovreas L."/>
            <person name="Rohde M."/>
            <person name="Galperin M.Y."/>
            <person name="Jogler C."/>
        </authorList>
    </citation>
    <scope>NUCLEOTIDE SEQUENCE [LARGE SCALE GENOMIC DNA]</scope>
    <source>
        <strain evidence="9 10">Q31b</strain>
    </source>
</reference>
<evidence type="ECO:0000256" key="2">
    <source>
        <dbReference type="ARBA" id="ARBA00022527"/>
    </source>
</evidence>
<dbReference type="GO" id="GO:0004674">
    <property type="term" value="F:protein serine/threonine kinase activity"/>
    <property type="evidence" value="ECO:0007669"/>
    <property type="project" value="UniProtKB-KW"/>
</dbReference>
<evidence type="ECO:0000256" key="1">
    <source>
        <dbReference type="ARBA" id="ARBA00012513"/>
    </source>
</evidence>
<name>A0A5C6EBR0_9BACT</name>
<dbReference type="Gene3D" id="1.10.510.10">
    <property type="entry name" value="Transferase(Phosphotransferase) domain 1"/>
    <property type="match status" value="1"/>
</dbReference>
<dbReference type="PROSITE" id="PS50011">
    <property type="entry name" value="PROTEIN_KINASE_DOM"/>
    <property type="match status" value="1"/>
</dbReference>
<evidence type="ECO:0000256" key="3">
    <source>
        <dbReference type="ARBA" id="ARBA00022679"/>
    </source>
</evidence>
<dbReference type="Gene3D" id="3.30.200.20">
    <property type="entry name" value="Phosphorylase Kinase, domain 1"/>
    <property type="match status" value="1"/>
</dbReference>
<dbReference type="SMART" id="SM00220">
    <property type="entry name" value="S_TKc"/>
    <property type="match status" value="1"/>
</dbReference>
<keyword evidence="10" id="KW-1185">Reference proteome</keyword>
<dbReference type="PROSITE" id="PS00108">
    <property type="entry name" value="PROTEIN_KINASE_ST"/>
    <property type="match status" value="1"/>
</dbReference>
<evidence type="ECO:0000256" key="4">
    <source>
        <dbReference type="ARBA" id="ARBA00022741"/>
    </source>
</evidence>
<feature type="domain" description="Protein kinase" evidence="8">
    <location>
        <begin position="19"/>
        <end position="357"/>
    </location>
</feature>
<gene>
    <name evidence="9" type="primary">stkP_1</name>
    <name evidence="9" type="ORF">Q31b_03820</name>
</gene>
<feature type="compositionally biased region" description="Pro residues" evidence="7">
    <location>
        <begin position="116"/>
        <end position="130"/>
    </location>
</feature>
<keyword evidence="4" id="KW-0547">Nucleotide-binding</keyword>
<evidence type="ECO:0000256" key="6">
    <source>
        <dbReference type="ARBA" id="ARBA00022840"/>
    </source>
</evidence>
<evidence type="ECO:0000313" key="9">
    <source>
        <dbReference type="EMBL" id="TWU45211.1"/>
    </source>
</evidence>
<comment type="caution">
    <text evidence="9">The sequence shown here is derived from an EMBL/GenBank/DDBJ whole genome shotgun (WGS) entry which is preliminary data.</text>
</comment>
<dbReference type="InterPro" id="IPR011009">
    <property type="entry name" value="Kinase-like_dom_sf"/>
</dbReference>
<dbReference type="Pfam" id="PF00069">
    <property type="entry name" value="Pkinase"/>
    <property type="match status" value="1"/>
</dbReference>
<accession>A0A5C6EBR0</accession>
<dbReference type="EMBL" id="SJPY01000001">
    <property type="protein sequence ID" value="TWU45211.1"/>
    <property type="molecule type" value="Genomic_DNA"/>
</dbReference>
<keyword evidence="5 9" id="KW-0418">Kinase</keyword>
<proteinExistence type="predicted"/>
<dbReference type="Proteomes" id="UP000315471">
    <property type="component" value="Unassembled WGS sequence"/>
</dbReference>
<keyword evidence="2" id="KW-0723">Serine/threonine-protein kinase</keyword>
<evidence type="ECO:0000313" key="10">
    <source>
        <dbReference type="Proteomes" id="UP000315471"/>
    </source>
</evidence>
<dbReference type="GO" id="GO:0005524">
    <property type="term" value="F:ATP binding"/>
    <property type="evidence" value="ECO:0007669"/>
    <property type="project" value="UniProtKB-KW"/>
</dbReference>
<sequence length="1689" mass="188963">MLHGQRNQYQTGQEIVPGYTLVRPLGSGMAGSVWIARAAGGTHVALKIVPLEKVGGRKELSALRTLRNVRQPNLCPVHGFWTKDSEGRLLAEGETEAINPDSSLFFPSPAQRTPATHPPAQPSPSPPSQQPPSGTMAIGSQGEFRPPEAKETVTPFGGDQPKAEELIVVMGLGDCTLYDRLQQVRVEAGIPVGTNDISYGLDAAETIRYLRASARAIDLLNQEHSIYHCDIKPQNILLVGGEAQVCDFGLAHKFEGDMRTTRQAFASPAYAAPEVLQGRTYSRSVDQYSLAITYFELRTGLLPFDMTTEANIALAKCTGKLELNQLASPERKVLRRAMEVDPMKRFPSCTDFIDALAIANGVDRRGGITPLKLLVATILLAASTGGGLWAWRTLDRRSYDSFFGFDGGQIAKDRFEKAKYAFEQFKGFQASNESDKFILHLDPLRKVIEESQSALPSTLSDPELKQSIETLASNACDDWLNGILDQVAFGGLGDKNQYIQDDLQRLEATYQDGPERIIDRATEKGLSFKTKLLAAKLQFAVLENLAVDEPIADQIRSSLRDQPDTFADEKQFATAATALALTHFVPNAKPGHYTEDPALNDIASAQEAINQSDKDSLPAWCLNRWKQMSEKFFPDLTTAYDTDNEKRLVIGKTWPNIYSDAELSNLKTLASQKNWKELETAYNKFPKQDEFDEATRNKLAIFDLMIQNLNRPDDADRFFSELSQKLDRSNDDFFKQPMEALLDEMIGQRLRKPIPASIEEAIVFCQASQLLVDASRAKRPPALDTLLLLASVANGPKSFRHPDLFRVLEQDASEPLNINAFFKSAIKLEDATLQDRSLSRSEIASIKRSFQADLHPYESLVSNHYQNYLKGLLGEQDDDARQAANAWKSISEGDPSAIVREQLGSTRCIWIASTLLSYATKSSGVADDDVIKRRFVSGFAGAEYIEPAQWWLEGDNSDSGTIRAELRLQKLLKNIAEFSVQNKSLNDASIKAQLVPFKDRLESSIATGKAVSSDAQLYRAAFEYALDLNEAASTSTRGQSVSLLLRSGVAALDVGIAGSNSYDRDLVSQILTPLMKQVQRLIMRSKSDRSDWDIPSIVNKEVLQKFCLHALNANVYFKDEDPEYPFKEKLRCLEMCAAIAASDLGKSPDERTKYWLLAAEFARELHESSRKVYDHETLDLLEAYLSKATQTWPDSPEIAIQLAFLHYHRANLRSGTLSSNSELKNAADELSTAIEKLEARNDYRELLYDAYWRHANILISAAFLGPTDTRKETLLVARSSAINACEMLEKEIVDVENGNAAYLSLGNACEDLAFYCNLPEKEQMRYYEQAVDAFTNAVARTGVIDPMKASFYLARCKYRYYQHGGPKDSLDDYNETFLEFQDDAAPDVQVEWLGWRAKYRKENGDVRGAAVDLKRAYEILMDHSDSISDQTRNEIVIEYASMLNSDDAEIGNRSLAIQLLDEDLRDPEGLSYWKNLELRCQLLAGLAVSASESQQTKYYSDLVDQASNVSTVRFDEVRQNPEEAALLIANISLYVRKAGFAQRYGGDPIVDRDKAWKCLQDLESNVKQKVESIPRAKAYIAFLSANAKSLSQESLGSRVNQYLQVFDATQDVGLDTQFLHQMRLVVLNQFHPLFFAVQGRKSEVMQIVRSSKSEIDSDKLGQQIELLERSRELSRVDEDDIRYVKQIYL</sequence>